<feature type="domain" description="Transcriptional repressor NrdR-like N-terminal" evidence="1">
    <location>
        <begin position="1"/>
        <end position="40"/>
    </location>
</feature>
<protein>
    <recommendedName>
        <fullName evidence="1">Transcriptional repressor NrdR-like N-terminal domain-containing protein</fullName>
    </recommendedName>
</protein>
<comment type="caution">
    <text evidence="2">The sequence shown here is derived from an EMBL/GenBank/DDBJ whole genome shotgun (WGS) entry which is preliminary data.</text>
</comment>
<dbReference type="EMBL" id="JAAMRR010000746">
    <property type="protein sequence ID" value="NGX96365.1"/>
    <property type="molecule type" value="Genomic_DNA"/>
</dbReference>
<proteinExistence type="predicted"/>
<dbReference type="Proteomes" id="UP000480266">
    <property type="component" value="Unassembled WGS sequence"/>
</dbReference>
<evidence type="ECO:0000259" key="1">
    <source>
        <dbReference type="Pfam" id="PF22811"/>
    </source>
</evidence>
<dbReference type="InterPro" id="IPR055173">
    <property type="entry name" value="NrdR-like_N"/>
</dbReference>
<dbReference type="AlphaFoldDB" id="A0A7C9RFU2"/>
<name>A0A7C9RFU2_9BRAD</name>
<evidence type="ECO:0000313" key="3">
    <source>
        <dbReference type="Proteomes" id="UP000480266"/>
    </source>
</evidence>
<reference evidence="2" key="1">
    <citation type="submission" date="2020-02" db="EMBL/GenBank/DDBJ databases">
        <title>Draft genome sequence of Candidatus Afipia apatlaquensis IBT-C3, a potential strain for decolorization of textile dyes.</title>
        <authorList>
            <person name="Sanchez-Reyes A."/>
            <person name="Breton-Deval L."/>
            <person name="Mangelson H."/>
            <person name="Sanchez-Flores A."/>
        </authorList>
    </citation>
    <scope>NUCLEOTIDE SEQUENCE [LARGE SCALE GENOMIC DNA]</scope>
    <source>
        <strain evidence="2">IBT-C3</strain>
    </source>
</reference>
<sequence>MKCRCCDSDDLRVLESREGPHDTVRRRRECGNGHRFTTIEMHTDVASQAPHAKQFARRTTKRVAYARDIEIAQALYNGRHVLAEKYGLKIASVYAAARRGRASLALQRKAAA</sequence>
<accession>A0A7C9RFU2</accession>
<keyword evidence="3" id="KW-1185">Reference proteome</keyword>
<evidence type="ECO:0000313" key="2">
    <source>
        <dbReference type="EMBL" id="NGX96365.1"/>
    </source>
</evidence>
<dbReference type="Pfam" id="PF22811">
    <property type="entry name" value="Zn_ribbon_NrdR"/>
    <property type="match status" value="1"/>
</dbReference>
<organism evidence="2 3">
    <name type="scientific">Candidatus Afipia apatlaquensis</name>
    <dbReference type="NCBI Taxonomy" id="2712852"/>
    <lineage>
        <taxon>Bacteria</taxon>
        <taxon>Pseudomonadati</taxon>
        <taxon>Pseudomonadota</taxon>
        <taxon>Alphaproteobacteria</taxon>
        <taxon>Hyphomicrobiales</taxon>
        <taxon>Nitrobacteraceae</taxon>
        <taxon>Afipia</taxon>
    </lineage>
</organism>
<gene>
    <name evidence="2" type="ORF">G4V63_14445</name>
</gene>